<keyword evidence="2" id="KW-1185">Reference proteome</keyword>
<reference evidence="1 2" key="1">
    <citation type="submission" date="2013-03" db="EMBL/GenBank/DDBJ databases">
        <title>The Genome Sequence of Cladophialophora yegresii CBS 114405.</title>
        <authorList>
            <consortium name="The Broad Institute Genomics Platform"/>
            <person name="Cuomo C."/>
            <person name="de Hoog S."/>
            <person name="Gorbushina A."/>
            <person name="Walker B."/>
            <person name="Young S.K."/>
            <person name="Zeng Q."/>
            <person name="Gargeya S."/>
            <person name="Fitzgerald M."/>
            <person name="Haas B."/>
            <person name="Abouelleil A."/>
            <person name="Allen A.W."/>
            <person name="Alvarado L."/>
            <person name="Arachchi H.M."/>
            <person name="Berlin A.M."/>
            <person name="Chapman S.B."/>
            <person name="Gainer-Dewar J."/>
            <person name="Goldberg J."/>
            <person name="Griggs A."/>
            <person name="Gujja S."/>
            <person name="Hansen M."/>
            <person name="Howarth C."/>
            <person name="Imamovic A."/>
            <person name="Ireland A."/>
            <person name="Larimer J."/>
            <person name="McCowan C."/>
            <person name="Murphy C."/>
            <person name="Pearson M."/>
            <person name="Poon T.W."/>
            <person name="Priest M."/>
            <person name="Roberts A."/>
            <person name="Saif S."/>
            <person name="Shea T."/>
            <person name="Sisk P."/>
            <person name="Sykes S."/>
            <person name="Wortman J."/>
            <person name="Nusbaum C."/>
            <person name="Birren B."/>
        </authorList>
    </citation>
    <scope>NUCLEOTIDE SEQUENCE [LARGE SCALE GENOMIC DNA]</scope>
    <source>
        <strain evidence="1 2">CBS 114405</strain>
    </source>
</reference>
<evidence type="ECO:0000313" key="2">
    <source>
        <dbReference type="Proteomes" id="UP000019473"/>
    </source>
</evidence>
<dbReference type="AlphaFoldDB" id="W9VVR6"/>
<comment type="caution">
    <text evidence="1">The sequence shown here is derived from an EMBL/GenBank/DDBJ whole genome shotgun (WGS) entry which is preliminary data.</text>
</comment>
<dbReference type="HOGENOM" id="CLU_060372_2_0_1"/>
<protein>
    <recommendedName>
        <fullName evidence="3">Calcineurin-like phosphoesterase domain-containing protein</fullName>
    </recommendedName>
</protein>
<dbReference type="eggNOG" id="ENOG502RZN8">
    <property type="taxonomic scope" value="Eukaryota"/>
</dbReference>
<dbReference type="Proteomes" id="UP000019473">
    <property type="component" value="Unassembled WGS sequence"/>
</dbReference>
<dbReference type="PANTHER" id="PTHR37844">
    <property type="entry name" value="SER/THR PROTEIN PHOSPHATASE SUPERFAMILY (AFU_ORTHOLOGUE AFUA_1G14840)"/>
    <property type="match status" value="1"/>
</dbReference>
<dbReference type="OrthoDB" id="550558at2759"/>
<name>W9VVR6_9EURO</name>
<dbReference type="EMBL" id="AMGW01000003">
    <property type="protein sequence ID" value="EXJ59758.1"/>
    <property type="molecule type" value="Genomic_DNA"/>
</dbReference>
<organism evidence="1 2">
    <name type="scientific">Cladophialophora yegresii CBS 114405</name>
    <dbReference type="NCBI Taxonomy" id="1182544"/>
    <lineage>
        <taxon>Eukaryota</taxon>
        <taxon>Fungi</taxon>
        <taxon>Dikarya</taxon>
        <taxon>Ascomycota</taxon>
        <taxon>Pezizomycotina</taxon>
        <taxon>Eurotiomycetes</taxon>
        <taxon>Chaetothyriomycetidae</taxon>
        <taxon>Chaetothyriales</taxon>
        <taxon>Herpotrichiellaceae</taxon>
        <taxon>Cladophialophora</taxon>
    </lineage>
</organism>
<accession>W9VVR6</accession>
<dbReference type="GeneID" id="19178496"/>
<evidence type="ECO:0000313" key="1">
    <source>
        <dbReference type="EMBL" id="EXJ59758.1"/>
    </source>
</evidence>
<dbReference type="VEuPathDB" id="FungiDB:A1O7_03905"/>
<gene>
    <name evidence="1" type="ORF">A1O7_03905</name>
</gene>
<proteinExistence type="predicted"/>
<dbReference type="RefSeq" id="XP_007756111.1">
    <property type="nucleotide sequence ID" value="XM_007757921.1"/>
</dbReference>
<evidence type="ECO:0008006" key="3">
    <source>
        <dbReference type="Google" id="ProtNLM"/>
    </source>
</evidence>
<sequence length="152" mass="17363">MAAPKGYDVFEIVPKAAHLVLLGDLHHFRTVLLVPSNHEGYHSAWHDTPNILRTFKQDVRNNKSLGEFILLDRTAFRLPDTDPTILGCSLFSWVPAKNEMAVSMGLNDFFHTNDWDVGMHNEAQERDLAWLNGQVVDLEQQSDVKKIMIFPH</sequence>
<dbReference type="PANTHER" id="PTHR37844:SF2">
    <property type="entry name" value="SER_THR PROTEIN PHOSPHATASE SUPERFAMILY (AFU_ORTHOLOGUE AFUA_1G14840)"/>
    <property type="match status" value="1"/>
</dbReference>